<dbReference type="InterPro" id="IPR018698">
    <property type="entry name" value="VWA-like_dom"/>
</dbReference>
<feature type="domain" description="Putative metallopeptidase" evidence="2">
    <location>
        <begin position="22"/>
        <end position="121"/>
    </location>
</feature>
<evidence type="ECO:0000313" key="3">
    <source>
        <dbReference type="EMBL" id="MSS01777.1"/>
    </source>
</evidence>
<evidence type="ECO:0000313" key="4">
    <source>
        <dbReference type="Proteomes" id="UP000470082"/>
    </source>
</evidence>
<dbReference type="PANTHER" id="PTHR38730:SF1">
    <property type="entry name" value="SLL7028 PROTEIN"/>
    <property type="match status" value="1"/>
</dbReference>
<keyword evidence="4" id="KW-1185">Reference proteome</keyword>
<dbReference type="Proteomes" id="UP000470082">
    <property type="component" value="Unassembled WGS sequence"/>
</dbReference>
<comment type="caution">
    <text evidence="3">The sequence shown here is derived from an EMBL/GenBank/DDBJ whole genome shotgun (WGS) entry which is preliminary data.</text>
</comment>
<evidence type="ECO:0000259" key="1">
    <source>
        <dbReference type="Pfam" id="PF09967"/>
    </source>
</evidence>
<dbReference type="InterPro" id="IPR025154">
    <property type="entry name" value="Put_metallopeptidase_dom"/>
</dbReference>
<dbReference type="PANTHER" id="PTHR38730">
    <property type="entry name" value="SLL7028 PROTEIN"/>
    <property type="match status" value="1"/>
</dbReference>
<dbReference type="Pfam" id="PF09967">
    <property type="entry name" value="DUF2201"/>
    <property type="match status" value="1"/>
</dbReference>
<name>A0A7X2N3I3_9FIRM</name>
<dbReference type="EMBL" id="VUMM01000012">
    <property type="protein sequence ID" value="MSS01777.1"/>
    <property type="molecule type" value="Genomic_DNA"/>
</dbReference>
<dbReference type="SUPFAM" id="SSF53300">
    <property type="entry name" value="vWA-like"/>
    <property type="match status" value="1"/>
</dbReference>
<reference evidence="3 4" key="1">
    <citation type="submission" date="2019-08" db="EMBL/GenBank/DDBJ databases">
        <title>In-depth cultivation of the pig gut microbiome towards novel bacterial diversity and tailored functional studies.</title>
        <authorList>
            <person name="Wylensek D."/>
            <person name="Hitch T.C.A."/>
            <person name="Clavel T."/>
        </authorList>
    </citation>
    <scope>NUCLEOTIDE SEQUENCE [LARGE SCALE GENOMIC DNA]</scope>
    <source>
        <strain evidence="3 4">LKV-178-WT-2G</strain>
    </source>
</reference>
<dbReference type="CDD" id="cd00198">
    <property type="entry name" value="vWFA"/>
    <property type="match status" value="1"/>
</dbReference>
<sequence>MKYISEIEWQQQVCVQIMEHVKSELFLDFPFMALPLNGLQMQMSDSLKSAGCDGKTFYFSNEFVIRIFKKNPVYLNRIYLHSILHCVFSHLWISSSRNMNLWHIACDICVEYTLDHLEKKSVKRILSYIRKKTYQILENEYNLSASGIYLYLLNLDSKQLLELKNEFICDDHRYWPKSKEESQSIGNQNLKNSWKQKAIQSSLQNKNKMDGKEEGSYSWQIKMAESKRSYREFLKKFMVLKEEVKINEDEYDLSYYTYGLRLYKNLPLIEPIETKEERKIPELVIVLDTSYSTSGNLIKNFLKETSAILKSNVFFSNSKIHIIQCDNRVQDHKILTSFDQMDEFLESFTVIGGNGTDFRPVFDYVNECMEQGICKEVSALLYFTDGKGIYPKRRPNYKCAFLFLEDYDRNLVPTWAISQRMDPIEILGG</sequence>
<proteinExistence type="predicted"/>
<dbReference type="RefSeq" id="WP_154460368.1">
    <property type="nucleotide sequence ID" value="NZ_VUMM01000012.1"/>
</dbReference>
<dbReference type="AlphaFoldDB" id="A0A7X2N3I3"/>
<gene>
    <name evidence="3" type="ORF">FYJ50_06660</name>
</gene>
<protein>
    <submittedName>
        <fullName evidence="3">Metallopeptidase</fullName>
    </submittedName>
</protein>
<feature type="domain" description="VWA-like" evidence="1">
    <location>
        <begin position="283"/>
        <end position="404"/>
    </location>
</feature>
<evidence type="ECO:0000259" key="2">
    <source>
        <dbReference type="Pfam" id="PF13203"/>
    </source>
</evidence>
<dbReference type="Pfam" id="PF13203">
    <property type="entry name" value="DUF2201_N"/>
    <property type="match status" value="1"/>
</dbReference>
<dbReference type="InterPro" id="IPR036465">
    <property type="entry name" value="vWFA_dom_sf"/>
</dbReference>
<accession>A0A7X2N3I3</accession>
<organism evidence="3 4">
    <name type="scientific">Floccifex porci</name>
    <dbReference type="NCBI Taxonomy" id="2606629"/>
    <lineage>
        <taxon>Bacteria</taxon>
        <taxon>Bacillati</taxon>
        <taxon>Bacillota</taxon>
        <taxon>Erysipelotrichia</taxon>
        <taxon>Erysipelotrichales</taxon>
        <taxon>Erysipelotrichaceae</taxon>
        <taxon>Floccifex</taxon>
    </lineage>
</organism>